<dbReference type="Proteomes" id="UP000092124">
    <property type="component" value="Unassembled WGS sequence"/>
</dbReference>
<protein>
    <submittedName>
        <fullName evidence="2">Uncharacterized protein</fullName>
    </submittedName>
</protein>
<dbReference type="InterPro" id="IPR035004">
    <property type="entry name" value="Emerin"/>
</dbReference>
<dbReference type="PANTHER" id="PTHR15171">
    <property type="entry name" value="EMERIN"/>
    <property type="match status" value="1"/>
</dbReference>
<dbReference type="AlphaFoldDB" id="A0A1A6H3C2"/>
<dbReference type="EMBL" id="LZPO01055076">
    <property type="protein sequence ID" value="OBS72804.1"/>
    <property type="molecule type" value="Genomic_DNA"/>
</dbReference>
<evidence type="ECO:0000256" key="1">
    <source>
        <dbReference type="SAM" id="MobiDB-lite"/>
    </source>
</evidence>
<dbReference type="STRING" id="56216.A0A1A6H3C2"/>
<accession>A0A1A6H3C2</accession>
<sequence length="94" mass="10672">MYDSKDYNDDYYEESYLTTRTYGEPESVGMSKSFRQPATSLADTHTFHYQHLVRPKQPQSPKQRKTMGDSQSSRGQSTTSGHLATSKAPFPTSK</sequence>
<keyword evidence="3" id="KW-1185">Reference proteome</keyword>
<evidence type="ECO:0000313" key="3">
    <source>
        <dbReference type="Proteomes" id="UP000092124"/>
    </source>
</evidence>
<proteinExistence type="predicted"/>
<dbReference type="OrthoDB" id="10015574at2759"/>
<dbReference type="PANTHER" id="PTHR15171:SF2">
    <property type="entry name" value="EMERIN"/>
    <property type="match status" value="1"/>
</dbReference>
<reference evidence="2 3" key="1">
    <citation type="submission" date="2016-06" db="EMBL/GenBank/DDBJ databases">
        <title>The Draft Genome Sequence and Annotation of the Desert Woodrat Neotoma lepida.</title>
        <authorList>
            <person name="Campbell M."/>
            <person name="Oakeson K.F."/>
            <person name="Yandell M."/>
            <person name="Halpert J.R."/>
            <person name="Dearing D."/>
        </authorList>
    </citation>
    <scope>NUCLEOTIDE SEQUENCE [LARGE SCALE GENOMIC DNA]</scope>
    <source>
        <strain evidence="2">417</strain>
        <tissue evidence="2">Liver</tissue>
    </source>
</reference>
<name>A0A1A6H3C2_NEOLE</name>
<gene>
    <name evidence="2" type="ORF">A6R68_12611</name>
</gene>
<feature type="region of interest" description="Disordered" evidence="1">
    <location>
        <begin position="52"/>
        <end position="94"/>
    </location>
</feature>
<feature type="non-terminal residue" evidence="2">
    <location>
        <position position="94"/>
    </location>
</feature>
<evidence type="ECO:0000313" key="2">
    <source>
        <dbReference type="EMBL" id="OBS72804.1"/>
    </source>
</evidence>
<feature type="compositionally biased region" description="Low complexity" evidence="1">
    <location>
        <begin position="70"/>
        <end position="81"/>
    </location>
</feature>
<comment type="caution">
    <text evidence="2">The sequence shown here is derived from an EMBL/GenBank/DDBJ whole genome shotgun (WGS) entry which is preliminary data.</text>
</comment>
<dbReference type="GO" id="GO:0005635">
    <property type="term" value="C:nuclear envelope"/>
    <property type="evidence" value="ECO:0007669"/>
    <property type="project" value="InterPro"/>
</dbReference>
<organism evidence="2 3">
    <name type="scientific">Neotoma lepida</name>
    <name type="common">Desert woodrat</name>
    <dbReference type="NCBI Taxonomy" id="56216"/>
    <lineage>
        <taxon>Eukaryota</taxon>
        <taxon>Metazoa</taxon>
        <taxon>Chordata</taxon>
        <taxon>Craniata</taxon>
        <taxon>Vertebrata</taxon>
        <taxon>Euteleostomi</taxon>
        <taxon>Mammalia</taxon>
        <taxon>Eutheria</taxon>
        <taxon>Euarchontoglires</taxon>
        <taxon>Glires</taxon>
        <taxon>Rodentia</taxon>
        <taxon>Myomorpha</taxon>
        <taxon>Muroidea</taxon>
        <taxon>Cricetidae</taxon>
        <taxon>Neotominae</taxon>
        <taxon>Neotoma</taxon>
    </lineage>
</organism>